<dbReference type="GO" id="GO:0005886">
    <property type="term" value="C:plasma membrane"/>
    <property type="evidence" value="ECO:0007669"/>
    <property type="project" value="UniProtKB-SubCell"/>
</dbReference>
<comment type="subunit">
    <text evidence="9">The complex comprises the extracytoplasmic solute receptor protein and the two transmembrane proteins.</text>
</comment>
<dbReference type="EMBL" id="FXAF01000003">
    <property type="protein sequence ID" value="SMF20621.1"/>
    <property type="molecule type" value="Genomic_DNA"/>
</dbReference>
<organism evidence="11 12">
    <name type="scientific">Xaviernesmea oryzae</name>
    <dbReference type="NCBI Taxonomy" id="464029"/>
    <lineage>
        <taxon>Bacteria</taxon>
        <taxon>Pseudomonadati</taxon>
        <taxon>Pseudomonadota</taxon>
        <taxon>Alphaproteobacteria</taxon>
        <taxon>Hyphomicrobiales</taxon>
        <taxon>Rhizobiaceae</taxon>
        <taxon>Rhizobium/Agrobacterium group</taxon>
        <taxon>Xaviernesmea</taxon>
    </lineage>
</organism>
<evidence type="ECO:0000313" key="11">
    <source>
        <dbReference type="EMBL" id="SMF20621.1"/>
    </source>
</evidence>
<evidence type="ECO:0000313" key="12">
    <source>
        <dbReference type="Proteomes" id="UP000192903"/>
    </source>
</evidence>
<feature type="transmembrane region" description="Helical" evidence="9">
    <location>
        <begin position="84"/>
        <end position="105"/>
    </location>
</feature>
<evidence type="ECO:0000256" key="3">
    <source>
        <dbReference type="ARBA" id="ARBA00022475"/>
    </source>
</evidence>
<dbReference type="InterPro" id="IPR007387">
    <property type="entry name" value="TRAP_DctQ"/>
</dbReference>
<name>A0A1X7DS84_9HYPH</name>
<evidence type="ECO:0000256" key="4">
    <source>
        <dbReference type="ARBA" id="ARBA00022519"/>
    </source>
</evidence>
<keyword evidence="3" id="KW-1003">Cell membrane</keyword>
<evidence type="ECO:0000256" key="9">
    <source>
        <dbReference type="RuleBase" id="RU369079"/>
    </source>
</evidence>
<comment type="subcellular location">
    <subcellularLocation>
        <location evidence="1 9">Cell inner membrane</location>
        <topology evidence="1 9">Multi-pass membrane protein</topology>
    </subcellularLocation>
</comment>
<feature type="transmembrane region" description="Helical" evidence="9">
    <location>
        <begin position="12"/>
        <end position="33"/>
    </location>
</feature>
<dbReference type="InterPro" id="IPR055348">
    <property type="entry name" value="DctQ"/>
</dbReference>
<proteinExistence type="inferred from homology"/>
<dbReference type="RefSeq" id="WP_234811001.1">
    <property type="nucleotide sequence ID" value="NZ_FXAF01000003.1"/>
</dbReference>
<evidence type="ECO:0000256" key="8">
    <source>
        <dbReference type="ARBA" id="ARBA00038436"/>
    </source>
</evidence>
<dbReference type="Pfam" id="PF04290">
    <property type="entry name" value="DctQ"/>
    <property type="match status" value="1"/>
</dbReference>
<keyword evidence="5 9" id="KW-0812">Transmembrane</keyword>
<keyword evidence="4 9" id="KW-0997">Cell inner membrane</keyword>
<evidence type="ECO:0000256" key="1">
    <source>
        <dbReference type="ARBA" id="ARBA00004429"/>
    </source>
</evidence>
<accession>A0A1X7DS84</accession>
<evidence type="ECO:0000259" key="10">
    <source>
        <dbReference type="Pfam" id="PF04290"/>
    </source>
</evidence>
<evidence type="ECO:0000256" key="2">
    <source>
        <dbReference type="ARBA" id="ARBA00022448"/>
    </source>
</evidence>
<feature type="transmembrane region" description="Helical" evidence="9">
    <location>
        <begin position="125"/>
        <end position="142"/>
    </location>
</feature>
<feature type="transmembrane region" description="Helical" evidence="9">
    <location>
        <begin position="45"/>
        <end position="63"/>
    </location>
</feature>
<evidence type="ECO:0000256" key="5">
    <source>
        <dbReference type="ARBA" id="ARBA00022692"/>
    </source>
</evidence>
<dbReference type="STRING" id="464029.SAMN02982989_5784"/>
<gene>
    <name evidence="11" type="ORF">SAMN02982989_5784</name>
</gene>
<keyword evidence="12" id="KW-1185">Reference proteome</keyword>
<sequence length="168" mass="18545">MISRILFGTLEKLLMAALALMVILIFGNVVLRYGFNSGITLSEELSRFIFVWLIFIGAFLTLRDRAHLGVNSLVRAMPFKAQRIVRIGGDIATLVCCYLLGLGAWRQTVDNLENYSPVAGIPLGWVYLSCVLCCIGMALLQLRSIFDVATGRIPDEEIFASNAEGLVE</sequence>
<dbReference type="GO" id="GO:0022857">
    <property type="term" value="F:transmembrane transporter activity"/>
    <property type="evidence" value="ECO:0007669"/>
    <property type="project" value="UniProtKB-UniRule"/>
</dbReference>
<feature type="domain" description="Tripartite ATP-independent periplasmic transporters DctQ component" evidence="10">
    <location>
        <begin position="21"/>
        <end position="149"/>
    </location>
</feature>
<reference evidence="12" key="1">
    <citation type="submission" date="2017-04" db="EMBL/GenBank/DDBJ databases">
        <authorList>
            <person name="Varghese N."/>
            <person name="Submissions S."/>
        </authorList>
    </citation>
    <scope>NUCLEOTIDE SEQUENCE [LARGE SCALE GENOMIC DNA]</scope>
    <source>
        <strain evidence="12">B4P</strain>
    </source>
</reference>
<evidence type="ECO:0000256" key="7">
    <source>
        <dbReference type="ARBA" id="ARBA00023136"/>
    </source>
</evidence>
<dbReference type="Proteomes" id="UP000192903">
    <property type="component" value="Unassembled WGS sequence"/>
</dbReference>
<comment type="function">
    <text evidence="9">Part of the tripartite ATP-independent periplasmic (TRAP) transport system.</text>
</comment>
<evidence type="ECO:0000256" key="6">
    <source>
        <dbReference type="ARBA" id="ARBA00022989"/>
    </source>
</evidence>
<keyword evidence="2 9" id="KW-0813">Transport</keyword>
<dbReference type="GO" id="GO:0015740">
    <property type="term" value="P:C4-dicarboxylate transport"/>
    <property type="evidence" value="ECO:0007669"/>
    <property type="project" value="TreeGrafter"/>
</dbReference>
<keyword evidence="7 9" id="KW-0472">Membrane</keyword>
<comment type="similarity">
    <text evidence="8 9">Belongs to the TRAP transporter small permease family.</text>
</comment>
<dbReference type="AlphaFoldDB" id="A0A1X7DS84"/>
<keyword evidence="6 9" id="KW-1133">Transmembrane helix</keyword>
<protein>
    <recommendedName>
        <fullName evidence="9">TRAP transporter small permease protein</fullName>
    </recommendedName>
</protein>
<dbReference type="PANTHER" id="PTHR35011">
    <property type="entry name" value="2,3-DIKETO-L-GULONATE TRAP TRANSPORTER SMALL PERMEASE PROTEIN YIAM"/>
    <property type="match status" value="1"/>
</dbReference>
<dbReference type="PANTHER" id="PTHR35011:SF2">
    <property type="entry name" value="2,3-DIKETO-L-GULONATE TRAP TRANSPORTER SMALL PERMEASE PROTEIN YIAM"/>
    <property type="match status" value="1"/>
</dbReference>